<comment type="caution">
    <text evidence="2">The sequence shown here is derived from an EMBL/GenBank/DDBJ whole genome shotgun (WGS) entry which is preliminary data.</text>
</comment>
<accession>A0A926DVU9</accession>
<dbReference type="AlphaFoldDB" id="A0A926DVU9"/>
<proteinExistence type="predicted"/>
<evidence type="ECO:0000313" key="3">
    <source>
        <dbReference type="Proteomes" id="UP000657006"/>
    </source>
</evidence>
<feature type="domain" description="CoA-binding" evidence="1">
    <location>
        <begin position="6"/>
        <end position="98"/>
    </location>
</feature>
<protein>
    <submittedName>
        <fullName evidence="2">CoA-binding protein</fullName>
    </submittedName>
</protein>
<reference evidence="2" key="1">
    <citation type="submission" date="2020-08" db="EMBL/GenBank/DDBJ databases">
        <title>Genome public.</title>
        <authorList>
            <person name="Liu C."/>
            <person name="Sun Q."/>
        </authorList>
    </citation>
    <scope>NUCLEOTIDE SEQUENCE</scope>
    <source>
        <strain evidence="2">NSJ-32</strain>
    </source>
</reference>
<dbReference type="Proteomes" id="UP000657006">
    <property type="component" value="Unassembled WGS sequence"/>
</dbReference>
<dbReference type="RefSeq" id="WP_177714930.1">
    <property type="nucleotide sequence ID" value="NZ_JACRSQ010000026.1"/>
</dbReference>
<dbReference type="PANTHER" id="PTHR33303:SF2">
    <property type="entry name" value="COA-BINDING DOMAIN-CONTAINING PROTEIN"/>
    <property type="match status" value="1"/>
</dbReference>
<name>A0A926DVU9_9FIRM</name>
<gene>
    <name evidence="2" type="ORF">H8730_13785</name>
</gene>
<evidence type="ECO:0000259" key="1">
    <source>
        <dbReference type="SMART" id="SM00881"/>
    </source>
</evidence>
<dbReference type="PANTHER" id="PTHR33303">
    <property type="entry name" value="CYTOPLASMIC PROTEIN-RELATED"/>
    <property type="match status" value="1"/>
</dbReference>
<sequence>MGKEDFQKVKVWAVVGATADEEKYGYKVFAHLIQKGYTVYPISLKYDFIGERKAYTSLYELPEKPDAVNLIVNPKAGMEAIQDCARLGIQKVWIQPGAESPEILEYAEQNGIEAVQGCVLREWP</sequence>
<dbReference type="Gene3D" id="3.40.50.720">
    <property type="entry name" value="NAD(P)-binding Rossmann-like Domain"/>
    <property type="match status" value="1"/>
</dbReference>
<keyword evidence="3" id="KW-1185">Reference proteome</keyword>
<dbReference type="Pfam" id="PF13380">
    <property type="entry name" value="CoA_binding_2"/>
    <property type="match status" value="1"/>
</dbReference>
<dbReference type="InterPro" id="IPR036291">
    <property type="entry name" value="NAD(P)-bd_dom_sf"/>
</dbReference>
<evidence type="ECO:0000313" key="2">
    <source>
        <dbReference type="EMBL" id="MBC8544614.1"/>
    </source>
</evidence>
<dbReference type="EMBL" id="JACRSQ010000026">
    <property type="protein sequence ID" value="MBC8544614.1"/>
    <property type="molecule type" value="Genomic_DNA"/>
</dbReference>
<dbReference type="SUPFAM" id="SSF51735">
    <property type="entry name" value="NAD(P)-binding Rossmann-fold domains"/>
    <property type="match status" value="1"/>
</dbReference>
<dbReference type="SMART" id="SM00881">
    <property type="entry name" value="CoA_binding"/>
    <property type="match status" value="1"/>
</dbReference>
<dbReference type="InterPro" id="IPR003781">
    <property type="entry name" value="CoA-bd"/>
</dbReference>
<organism evidence="2 3">
    <name type="scientific">Bianquea renquensis</name>
    <dbReference type="NCBI Taxonomy" id="2763661"/>
    <lineage>
        <taxon>Bacteria</taxon>
        <taxon>Bacillati</taxon>
        <taxon>Bacillota</taxon>
        <taxon>Clostridia</taxon>
        <taxon>Eubacteriales</taxon>
        <taxon>Bianqueaceae</taxon>
        <taxon>Bianquea</taxon>
    </lineage>
</organism>